<proteinExistence type="predicted"/>
<dbReference type="Pfam" id="PF03372">
    <property type="entry name" value="Exo_endo_phos"/>
    <property type="match status" value="1"/>
</dbReference>
<dbReference type="RefSeq" id="WP_085864770.1">
    <property type="nucleotide sequence ID" value="NZ_FWFT01000003.1"/>
</dbReference>
<dbReference type="InterPro" id="IPR005135">
    <property type="entry name" value="Endo/exonuclease/phosphatase"/>
</dbReference>
<dbReference type="GO" id="GO:0004527">
    <property type="term" value="F:exonuclease activity"/>
    <property type="evidence" value="ECO:0007669"/>
    <property type="project" value="UniProtKB-KW"/>
</dbReference>
<accession>A0A1Y5SPX0</accession>
<dbReference type="SUPFAM" id="SSF56219">
    <property type="entry name" value="DNase I-like"/>
    <property type="match status" value="1"/>
</dbReference>
<keyword evidence="2" id="KW-0540">Nuclease</keyword>
<keyword evidence="3" id="KW-1185">Reference proteome</keyword>
<dbReference type="AlphaFoldDB" id="A0A1Y5SPX0"/>
<dbReference type="PROSITE" id="PS51257">
    <property type="entry name" value="PROKAR_LIPOPROTEIN"/>
    <property type="match status" value="1"/>
</dbReference>
<evidence type="ECO:0000313" key="3">
    <source>
        <dbReference type="Proteomes" id="UP000193623"/>
    </source>
</evidence>
<evidence type="ECO:0000259" key="1">
    <source>
        <dbReference type="Pfam" id="PF03372"/>
    </source>
</evidence>
<keyword evidence="2" id="KW-0269">Exonuclease</keyword>
<evidence type="ECO:0000313" key="2">
    <source>
        <dbReference type="EMBL" id="SLN45442.1"/>
    </source>
</evidence>
<keyword evidence="2" id="KW-0255">Endonuclease</keyword>
<dbReference type="InterPro" id="IPR036691">
    <property type="entry name" value="Endo/exonu/phosph_ase_sf"/>
</dbReference>
<protein>
    <submittedName>
        <fullName evidence="2">Endonuclease/Exonuclease/phosphatase family protein</fullName>
    </submittedName>
</protein>
<dbReference type="OrthoDB" id="9793162at2"/>
<dbReference type="GO" id="GO:0004519">
    <property type="term" value="F:endonuclease activity"/>
    <property type="evidence" value="ECO:0007669"/>
    <property type="project" value="UniProtKB-KW"/>
</dbReference>
<organism evidence="2 3">
    <name type="scientific">Pseudooctadecabacter jejudonensis</name>
    <dbReference type="NCBI Taxonomy" id="1391910"/>
    <lineage>
        <taxon>Bacteria</taxon>
        <taxon>Pseudomonadati</taxon>
        <taxon>Pseudomonadota</taxon>
        <taxon>Alphaproteobacteria</taxon>
        <taxon>Rhodobacterales</taxon>
        <taxon>Paracoccaceae</taxon>
        <taxon>Pseudooctadecabacter</taxon>
    </lineage>
</organism>
<dbReference type="Gene3D" id="3.60.10.10">
    <property type="entry name" value="Endonuclease/exonuclease/phosphatase"/>
    <property type="match status" value="1"/>
</dbReference>
<gene>
    <name evidence="2" type="ORF">PSJ8397_02379</name>
</gene>
<name>A0A1Y5SPX0_9RHOB</name>
<keyword evidence="2" id="KW-0378">Hydrolase</keyword>
<dbReference type="Proteomes" id="UP000193623">
    <property type="component" value="Unassembled WGS sequence"/>
</dbReference>
<dbReference type="EMBL" id="FWFT01000003">
    <property type="protein sequence ID" value="SLN45442.1"/>
    <property type="molecule type" value="Genomic_DNA"/>
</dbReference>
<sequence length="299" mass="33643">MTRWLRRVGGLFAVLIALLGLMVGCNSLPQPVQPPPDETVRVATYNVHYIWLNRARGDWSVGDWERRKGPLQAAFRAMDADVVGFQEMESFGRGVAPQNLTLEYLIEQNPDYGAAAIGDPAVFPYTQPIFYRRAALTLRDQGWFFFSDTPDVIYSRTFNGSWPAFASWAEFEDRASHVFRVYNIHTEYRSASNRRLSTALVADRITEPASRMPVFVIGDFNAIRGSATLRNLEDVGVTFWPAQGSTFHFNRGLNLFPAIDHIGGTGGIEPVGETFSLRGKFEGEWPTDHYPVVGDFRLP</sequence>
<feature type="domain" description="Endonuclease/exonuclease/phosphatase" evidence="1">
    <location>
        <begin position="44"/>
        <end position="269"/>
    </location>
</feature>
<reference evidence="2 3" key="1">
    <citation type="submission" date="2017-03" db="EMBL/GenBank/DDBJ databases">
        <authorList>
            <person name="Afonso C.L."/>
            <person name="Miller P.J."/>
            <person name="Scott M.A."/>
            <person name="Spackman E."/>
            <person name="Goraichik I."/>
            <person name="Dimitrov K.M."/>
            <person name="Suarez D.L."/>
            <person name="Swayne D.E."/>
        </authorList>
    </citation>
    <scope>NUCLEOTIDE SEQUENCE [LARGE SCALE GENOMIC DNA]</scope>
    <source>
        <strain evidence="2 3">CECT 8397</strain>
    </source>
</reference>